<evidence type="ECO:0000259" key="5">
    <source>
        <dbReference type="Pfam" id="PF17954"/>
    </source>
</evidence>
<dbReference type="PANTHER" id="PTHR43212">
    <property type="entry name" value="QUERCETIN 2,3-DIOXYGENASE"/>
    <property type="match status" value="1"/>
</dbReference>
<gene>
    <name evidence="6" type="ordered locus">Acid_3995</name>
</gene>
<organism evidence="6">
    <name type="scientific">Solibacter usitatus (strain Ellin6076)</name>
    <dbReference type="NCBI Taxonomy" id="234267"/>
    <lineage>
        <taxon>Bacteria</taxon>
        <taxon>Pseudomonadati</taxon>
        <taxon>Acidobacteriota</taxon>
        <taxon>Terriglobia</taxon>
        <taxon>Bryobacterales</taxon>
        <taxon>Solibacteraceae</taxon>
        <taxon>Candidatus Solibacter</taxon>
    </lineage>
</organism>
<dbReference type="PIRSF" id="PIRSF006232">
    <property type="entry name" value="Pirin"/>
    <property type="match status" value="1"/>
</dbReference>
<feature type="binding site" evidence="2">
    <location>
        <position position="101"/>
    </location>
    <ligand>
        <name>Fe cation</name>
        <dbReference type="ChEBI" id="CHEBI:24875"/>
    </ligand>
</feature>
<dbReference type="AlphaFoldDB" id="Q01ZF3"/>
<keyword evidence="2" id="KW-0408">Iron</keyword>
<feature type="domain" description="Quercetin 2,3-dioxygenase C-terminal cupin" evidence="5">
    <location>
        <begin position="146"/>
        <end position="232"/>
    </location>
</feature>
<dbReference type="Pfam" id="PF17954">
    <property type="entry name" value="Pirin_C_2"/>
    <property type="match status" value="1"/>
</dbReference>
<evidence type="ECO:0000256" key="1">
    <source>
        <dbReference type="ARBA" id="ARBA00008416"/>
    </source>
</evidence>
<dbReference type="STRING" id="234267.Acid_3995"/>
<dbReference type="CDD" id="cd02910">
    <property type="entry name" value="cupin_Yhhw_N"/>
    <property type="match status" value="1"/>
</dbReference>
<dbReference type="EMBL" id="CP000473">
    <property type="protein sequence ID" value="ABJ84962.1"/>
    <property type="molecule type" value="Genomic_DNA"/>
</dbReference>
<sequence length="233" mass="25232">MITIRKSDERGHANHGWLNTFHTFSFASYYDPKHMGFGPLRVINEDRVSPGRGFGSHGHEDMEILTYVISGALAHKDSMGNVETLQANDLQRITAGTGIVHSEFNGSAKDPVHFLQIWIQPAEYNLTPGYEQLSLTETEKSGKLRLVASPEGGNGALKINQDARVLIGQAGEAEALEYALPAGRKAWVHVIRGSASVNDQLLLAGDAAAITDESSIAIRGDDPGAEVLLFDLK</sequence>
<dbReference type="InterPro" id="IPR003829">
    <property type="entry name" value="Pirin_N_dom"/>
</dbReference>
<comment type="cofactor">
    <cofactor evidence="2">
        <name>Fe cation</name>
        <dbReference type="ChEBI" id="CHEBI:24875"/>
    </cofactor>
    <text evidence="2">Binds 1 Fe cation per subunit.</text>
</comment>
<comment type="similarity">
    <text evidence="1 3">Belongs to the pirin family.</text>
</comment>
<dbReference type="FunCoup" id="Q01ZF3">
    <property type="interactions" value="87"/>
</dbReference>
<dbReference type="eggNOG" id="COG1741">
    <property type="taxonomic scope" value="Bacteria"/>
</dbReference>
<feature type="domain" description="Pirin N-terminal" evidence="4">
    <location>
        <begin position="7"/>
        <end position="119"/>
    </location>
</feature>
<feature type="binding site" evidence="2">
    <location>
        <position position="59"/>
    </location>
    <ligand>
        <name>Fe cation</name>
        <dbReference type="ChEBI" id="CHEBI:24875"/>
    </ligand>
</feature>
<evidence type="ECO:0000256" key="3">
    <source>
        <dbReference type="RuleBase" id="RU003457"/>
    </source>
</evidence>
<protein>
    <submittedName>
        <fullName evidence="6">Pirin domain protein domain protein</fullName>
    </submittedName>
</protein>
<accession>Q01ZF3</accession>
<dbReference type="CDD" id="cd20311">
    <property type="entry name" value="cupin_Yhhw_C"/>
    <property type="match status" value="1"/>
</dbReference>
<dbReference type="Gene3D" id="2.60.120.10">
    <property type="entry name" value="Jelly Rolls"/>
    <property type="match status" value="2"/>
</dbReference>
<dbReference type="PANTHER" id="PTHR43212:SF3">
    <property type="entry name" value="QUERCETIN 2,3-DIOXYGENASE"/>
    <property type="match status" value="1"/>
</dbReference>
<evidence type="ECO:0000259" key="4">
    <source>
        <dbReference type="Pfam" id="PF02678"/>
    </source>
</evidence>
<feature type="binding site" evidence="2">
    <location>
        <position position="57"/>
    </location>
    <ligand>
        <name>Fe cation</name>
        <dbReference type="ChEBI" id="CHEBI:24875"/>
    </ligand>
</feature>
<feature type="binding site" evidence="2">
    <location>
        <position position="103"/>
    </location>
    <ligand>
        <name>Fe cation</name>
        <dbReference type="ChEBI" id="CHEBI:24875"/>
    </ligand>
</feature>
<evidence type="ECO:0000256" key="2">
    <source>
        <dbReference type="PIRSR" id="PIRSR006232-1"/>
    </source>
</evidence>
<dbReference type="OrthoDB" id="321327at2"/>
<dbReference type="Pfam" id="PF02678">
    <property type="entry name" value="Pirin"/>
    <property type="match status" value="1"/>
</dbReference>
<dbReference type="HOGENOM" id="CLU_064194_2_2_0"/>
<proteinExistence type="inferred from homology"/>
<evidence type="ECO:0000313" key="6">
    <source>
        <dbReference type="EMBL" id="ABJ84962.1"/>
    </source>
</evidence>
<dbReference type="InterPro" id="IPR012093">
    <property type="entry name" value="Pirin"/>
</dbReference>
<name>Q01ZF3_SOLUE</name>
<reference evidence="6" key="1">
    <citation type="submission" date="2006-10" db="EMBL/GenBank/DDBJ databases">
        <title>Complete sequence of Solibacter usitatus Ellin6076.</title>
        <authorList>
            <consortium name="US DOE Joint Genome Institute"/>
            <person name="Copeland A."/>
            <person name="Lucas S."/>
            <person name="Lapidus A."/>
            <person name="Barry K."/>
            <person name="Detter J.C."/>
            <person name="Glavina del Rio T."/>
            <person name="Hammon N."/>
            <person name="Israni S."/>
            <person name="Dalin E."/>
            <person name="Tice H."/>
            <person name="Pitluck S."/>
            <person name="Thompson L.S."/>
            <person name="Brettin T."/>
            <person name="Bruce D."/>
            <person name="Han C."/>
            <person name="Tapia R."/>
            <person name="Gilna P."/>
            <person name="Schmutz J."/>
            <person name="Larimer F."/>
            <person name="Land M."/>
            <person name="Hauser L."/>
            <person name="Kyrpides N."/>
            <person name="Mikhailova N."/>
            <person name="Janssen P.H."/>
            <person name="Kuske C.R."/>
            <person name="Richardson P."/>
        </authorList>
    </citation>
    <scope>NUCLEOTIDE SEQUENCE</scope>
    <source>
        <strain evidence="6">Ellin6076</strain>
    </source>
</reference>
<dbReference type="InParanoid" id="Q01ZF3"/>
<dbReference type="InterPro" id="IPR041602">
    <property type="entry name" value="Quercetinase_C"/>
</dbReference>
<keyword evidence="2" id="KW-0479">Metal-binding</keyword>
<dbReference type="SUPFAM" id="SSF51182">
    <property type="entry name" value="RmlC-like cupins"/>
    <property type="match status" value="1"/>
</dbReference>
<dbReference type="InterPro" id="IPR014710">
    <property type="entry name" value="RmlC-like_jellyroll"/>
</dbReference>
<dbReference type="InterPro" id="IPR011051">
    <property type="entry name" value="RmlC_Cupin_sf"/>
</dbReference>
<dbReference type="GO" id="GO:0046872">
    <property type="term" value="F:metal ion binding"/>
    <property type="evidence" value="ECO:0007669"/>
    <property type="project" value="UniProtKB-KW"/>
</dbReference>
<dbReference type="KEGG" id="sus:Acid_3995"/>